<proteinExistence type="predicted"/>
<dbReference type="NCBIfam" id="TIGR02893">
    <property type="entry name" value="spore_yabQ"/>
    <property type="match status" value="1"/>
</dbReference>
<reference evidence="2 3" key="1">
    <citation type="submission" date="2019-03" db="EMBL/GenBank/DDBJ databases">
        <title>Genomic Encyclopedia of Type Strains, Phase IV (KMG-IV): sequencing the most valuable type-strain genomes for metagenomic binning, comparative biology and taxonomic classification.</title>
        <authorList>
            <person name="Goeker M."/>
        </authorList>
    </citation>
    <scope>NUCLEOTIDE SEQUENCE [LARGE SCALE GENOMIC DNA]</scope>
    <source>
        <strain evidence="2 3">DSM 23802</strain>
    </source>
</reference>
<feature type="transmembrane region" description="Helical" evidence="1">
    <location>
        <begin position="68"/>
        <end position="84"/>
    </location>
</feature>
<dbReference type="AlphaFoldDB" id="A0A4R3KAM6"/>
<keyword evidence="1" id="KW-1133">Transmembrane helix</keyword>
<sequence>MTLYQQFQTILFMFVSGFLIGFFFDGYRVLKGKMKLPSLLVFLIDLFFGIFSALLIFALLLWINHGQLRFTIIFAFLFSLWIYYRTTSQEMIRFWLIIYSFIYSLWKLIAKITHLIIIKPIIFLYKSILVLGSFIISSLYGIYRFFKKSLTPPAAKLYQTTKKQGRKIKTNIKKKAGFRSLLKKLFRWKKS</sequence>
<evidence type="ECO:0000256" key="1">
    <source>
        <dbReference type="SAM" id="Phobius"/>
    </source>
</evidence>
<dbReference type="Pfam" id="PF09578">
    <property type="entry name" value="Spore_YabQ"/>
    <property type="match status" value="1"/>
</dbReference>
<feature type="transmembrane region" description="Helical" evidence="1">
    <location>
        <begin position="39"/>
        <end position="62"/>
    </location>
</feature>
<name>A0A4R3KAM6_9BACI</name>
<dbReference type="EMBL" id="SMAB01000018">
    <property type="protein sequence ID" value="TCS80154.1"/>
    <property type="molecule type" value="Genomic_DNA"/>
</dbReference>
<keyword evidence="1" id="KW-0812">Transmembrane</keyword>
<dbReference type="OrthoDB" id="1653819at2"/>
<gene>
    <name evidence="2" type="ORF">EDD72_11829</name>
</gene>
<keyword evidence="1" id="KW-0472">Membrane</keyword>
<feature type="transmembrane region" description="Helical" evidence="1">
    <location>
        <begin position="123"/>
        <end position="143"/>
    </location>
</feature>
<comment type="caution">
    <text evidence="2">The sequence shown here is derived from an EMBL/GenBank/DDBJ whole genome shotgun (WGS) entry which is preliminary data.</text>
</comment>
<protein>
    <submittedName>
        <fullName evidence="2">Spore cortex biosynthesis protein YabQ</fullName>
    </submittedName>
</protein>
<organism evidence="2 3">
    <name type="scientific">Tepidibacillus fermentans</name>
    <dbReference type="NCBI Taxonomy" id="1281767"/>
    <lineage>
        <taxon>Bacteria</taxon>
        <taxon>Bacillati</taxon>
        <taxon>Bacillota</taxon>
        <taxon>Bacilli</taxon>
        <taxon>Bacillales</taxon>
        <taxon>Bacillaceae</taxon>
        <taxon>Tepidibacillus</taxon>
    </lineage>
</organism>
<feature type="transmembrane region" description="Helical" evidence="1">
    <location>
        <begin position="6"/>
        <end position="27"/>
    </location>
</feature>
<evidence type="ECO:0000313" key="2">
    <source>
        <dbReference type="EMBL" id="TCS80154.1"/>
    </source>
</evidence>
<accession>A0A4R3KAM6</accession>
<evidence type="ECO:0000313" key="3">
    <source>
        <dbReference type="Proteomes" id="UP000295788"/>
    </source>
</evidence>
<keyword evidence="3" id="KW-1185">Reference proteome</keyword>
<dbReference type="InterPro" id="IPR019074">
    <property type="entry name" value="YabQ"/>
</dbReference>
<dbReference type="RefSeq" id="WP_132769912.1">
    <property type="nucleotide sequence ID" value="NZ_SMAB01000018.1"/>
</dbReference>
<dbReference type="Proteomes" id="UP000295788">
    <property type="component" value="Unassembled WGS sequence"/>
</dbReference>
<feature type="transmembrane region" description="Helical" evidence="1">
    <location>
        <begin position="96"/>
        <end position="117"/>
    </location>
</feature>